<sequence length="128" mass="14579">MWARDVWAHEPFFNVLLQRCLCMIIDNLNSIKPLRSPDKTNAVLPVNPKAMQALAITAQGFHVVAGRRAKRYQGIDRVKLIEFTLSDTPQRLRTGLSRLLRVDTVENIFRACGPKGLNRVDMISRYAC</sequence>
<dbReference type="EMBL" id="AZHX01001014">
    <property type="protein sequence ID" value="ETX05203.1"/>
    <property type="molecule type" value="Genomic_DNA"/>
</dbReference>
<protein>
    <submittedName>
        <fullName evidence="1">Uncharacterized protein</fullName>
    </submittedName>
</protein>
<proteinExistence type="predicted"/>
<dbReference type="Proteomes" id="UP000019140">
    <property type="component" value="Unassembled WGS sequence"/>
</dbReference>
<organism evidence="1 2">
    <name type="scientific">Candidatus Entotheonella gemina</name>
    <dbReference type="NCBI Taxonomy" id="1429439"/>
    <lineage>
        <taxon>Bacteria</taxon>
        <taxon>Pseudomonadati</taxon>
        <taxon>Nitrospinota/Tectimicrobiota group</taxon>
        <taxon>Candidatus Tectimicrobiota</taxon>
        <taxon>Candidatus Entotheonellia</taxon>
        <taxon>Candidatus Entotheonellales</taxon>
        <taxon>Candidatus Entotheonellaceae</taxon>
        <taxon>Candidatus Entotheonella</taxon>
    </lineage>
</organism>
<comment type="caution">
    <text evidence="1">The sequence shown here is derived from an EMBL/GenBank/DDBJ whole genome shotgun (WGS) entry which is preliminary data.</text>
</comment>
<dbReference type="HOGENOM" id="CLU_1955606_0_0_7"/>
<reference evidence="1 2" key="1">
    <citation type="journal article" date="2014" name="Nature">
        <title>An environmental bacterial taxon with a large and distinct metabolic repertoire.</title>
        <authorList>
            <person name="Wilson M.C."/>
            <person name="Mori T."/>
            <person name="Ruckert C."/>
            <person name="Uria A.R."/>
            <person name="Helf M.J."/>
            <person name="Takada K."/>
            <person name="Gernert C."/>
            <person name="Steffens U.A."/>
            <person name="Heycke N."/>
            <person name="Schmitt S."/>
            <person name="Rinke C."/>
            <person name="Helfrich E.J."/>
            <person name="Brachmann A.O."/>
            <person name="Gurgui C."/>
            <person name="Wakimoto T."/>
            <person name="Kracht M."/>
            <person name="Crusemann M."/>
            <person name="Hentschel U."/>
            <person name="Abe I."/>
            <person name="Matsunaga S."/>
            <person name="Kalinowski J."/>
            <person name="Takeyama H."/>
            <person name="Piel J."/>
        </authorList>
    </citation>
    <scope>NUCLEOTIDE SEQUENCE [LARGE SCALE GENOMIC DNA]</scope>
    <source>
        <strain evidence="2">TSY2</strain>
    </source>
</reference>
<name>W4M4U0_9BACT</name>
<keyword evidence="2" id="KW-1185">Reference proteome</keyword>
<evidence type="ECO:0000313" key="1">
    <source>
        <dbReference type="EMBL" id="ETX05203.1"/>
    </source>
</evidence>
<dbReference type="AlphaFoldDB" id="W4M4U0"/>
<accession>W4M4U0</accession>
<gene>
    <name evidence="1" type="ORF">ETSY2_24340</name>
</gene>
<evidence type="ECO:0000313" key="2">
    <source>
        <dbReference type="Proteomes" id="UP000019140"/>
    </source>
</evidence>